<feature type="region of interest" description="Disordered" evidence="4">
    <location>
        <begin position="302"/>
        <end position="344"/>
    </location>
</feature>
<gene>
    <name evidence="6" type="ORF">LDAN0321_LOCUS3484</name>
</gene>
<feature type="region of interest" description="Disordered" evidence="4">
    <location>
        <begin position="159"/>
        <end position="190"/>
    </location>
</feature>
<evidence type="ECO:0000256" key="3">
    <source>
        <dbReference type="ARBA" id="ARBA00022837"/>
    </source>
</evidence>
<dbReference type="InterPro" id="IPR039647">
    <property type="entry name" value="EF_hand_pair_protein_CML-like"/>
</dbReference>
<dbReference type="Gene3D" id="1.10.238.10">
    <property type="entry name" value="EF-hand"/>
    <property type="match status" value="2"/>
</dbReference>
<feature type="region of interest" description="Disordered" evidence="4">
    <location>
        <begin position="10"/>
        <end position="47"/>
    </location>
</feature>
<dbReference type="PROSITE" id="PS50222">
    <property type="entry name" value="EF_HAND_2"/>
    <property type="match status" value="3"/>
</dbReference>
<feature type="region of interest" description="Disordered" evidence="4">
    <location>
        <begin position="78"/>
        <end position="102"/>
    </location>
</feature>
<dbReference type="InterPro" id="IPR011992">
    <property type="entry name" value="EF-hand-dom_pair"/>
</dbReference>
<evidence type="ECO:0000256" key="2">
    <source>
        <dbReference type="ARBA" id="ARBA00022737"/>
    </source>
</evidence>
<dbReference type="PANTHER" id="PTHR10891">
    <property type="entry name" value="EF-HAND CALCIUM-BINDING DOMAIN CONTAINING PROTEIN"/>
    <property type="match status" value="1"/>
</dbReference>
<dbReference type="CDD" id="cd00051">
    <property type="entry name" value="EFh"/>
    <property type="match status" value="1"/>
</dbReference>
<keyword evidence="1" id="KW-0479">Metal-binding</keyword>
<dbReference type="EMBL" id="HBGY01005695">
    <property type="protein sequence ID" value="CAD9562352.1"/>
    <property type="molecule type" value="Transcribed_RNA"/>
</dbReference>
<dbReference type="AlphaFoldDB" id="A0A7S2K2F4"/>
<feature type="region of interest" description="Disordered" evidence="4">
    <location>
        <begin position="664"/>
        <end position="772"/>
    </location>
</feature>
<evidence type="ECO:0000256" key="4">
    <source>
        <dbReference type="SAM" id="MobiDB-lite"/>
    </source>
</evidence>
<feature type="compositionally biased region" description="Low complexity" evidence="4">
    <location>
        <begin position="330"/>
        <end position="341"/>
    </location>
</feature>
<evidence type="ECO:0000259" key="5">
    <source>
        <dbReference type="PROSITE" id="PS50222"/>
    </source>
</evidence>
<sequence>MCRECCVLHTQRTRASEMASKPPPPNNNGSEEEDDRKPAARRTPNMDDVVQNLARDPSLIEMIERGIASMLAESQPAAAGRNLQDQSNDVNQHTSNSNVTTRDAVTRRVIQQVLNDNPNILVNRHAQQNATTAVATSTASTTRLKESKTVSFSSVSAPNLFAEPAPLGSRSNSDDGRISPPPILSTSPTRMNTIADAIATGNYHPSSNNIVLENQLRSLSPLSGSGHSSSFGAGEPTASGDSSFASVSASGGSQTGGRSSQVRFSALNPNPHLVLRSNDDENGGSSNRVSFTIDRAVSWEFDAGQPGTQGSSRGSRSGLSSPSLEPPLSPLSRSRSASQGSRDVSFNDSAIEVITEAAARLRNDADENLDAEESSTTARSVPPRLPRVHFSAMREVVPSGSSDDNNVDPPPQALDSKVTLTASEHHVHFATDDTNQHVNEAAVSSGVVYSTTEDEMMTVADRLRRVIRRAEQLGNLTLEDAFAQFDSDHSGTITAEEFQISLRRLGSSFEFSLEECTALIACLTGQGNSRVGEMNLLTFYRAMGRRSPPLPSNEPSVAHMDLAESPAVHAVNAASRLRAYILETEQVENHAAIESTFRAIDVDHSGYITAEEFHEGLRNLGNDNESNLPTLDDEDCEELVAIFDANKDGKVSLIDFYRFMGRRSPPLEEPSNIDDQLVKRRSGKSSEGDIDTNAAEHDHFSEFLARKRRDDEDDEGDLGGGSRGFSTQGSQFSSAGAHGKVNPNSNDKAESSSGGTDGKAGNESKASSFEQAEDTWNGELNALGSFPPEIVEVILKQEKCEKSRAGLLPLLLNDNENSFNERKEAIDFTSAPIIRRDDVDDRSSADRMDAVRISVECVKRKTKRRAQMASTAVVERALDDIEIDHEQNNVSPVPFFCTAAKYENESFRAPDVAFSDSIGLSLCSMGRGITGRQSKSISQFDETERGLDHVDDAEADYMASCQVEVTYDELEDESITVVEAHNVFVGSASVSTLGSPDRKVVQFTEDIVSGVREIPTVASGEVGALFYSSSDLDRFEEEAYDEEYYQRGQDSPLSSVGSVMEMDITDLPPLKDRRSVVCLSGNVQAFMCSES</sequence>
<feature type="domain" description="EF-hand" evidence="5">
    <location>
        <begin position="473"/>
        <end position="508"/>
    </location>
</feature>
<proteinExistence type="predicted"/>
<protein>
    <recommendedName>
        <fullName evidence="5">EF-hand domain-containing protein</fullName>
    </recommendedName>
</protein>
<evidence type="ECO:0000313" key="6">
    <source>
        <dbReference type="EMBL" id="CAD9562352.1"/>
    </source>
</evidence>
<dbReference type="GO" id="GO:0005509">
    <property type="term" value="F:calcium ion binding"/>
    <property type="evidence" value="ECO:0007669"/>
    <property type="project" value="InterPro"/>
</dbReference>
<name>A0A7S2K2F4_9STRA</name>
<dbReference type="Pfam" id="PF13499">
    <property type="entry name" value="EF-hand_7"/>
    <property type="match status" value="2"/>
</dbReference>
<feature type="compositionally biased region" description="Low complexity" evidence="4">
    <location>
        <begin position="222"/>
        <end position="260"/>
    </location>
</feature>
<reference evidence="6" key="1">
    <citation type="submission" date="2021-01" db="EMBL/GenBank/DDBJ databases">
        <authorList>
            <person name="Corre E."/>
            <person name="Pelletier E."/>
            <person name="Niang G."/>
            <person name="Scheremetjew M."/>
            <person name="Finn R."/>
            <person name="Kale V."/>
            <person name="Holt S."/>
            <person name="Cochrane G."/>
            <person name="Meng A."/>
            <person name="Brown T."/>
            <person name="Cohen L."/>
        </authorList>
    </citation>
    <scope>NUCLEOTIDE SEQUENCE</scope>
    <source>
        <strain evidence="6">B650</strain>
    </source>
</reference>
<evidence type="ECO:0000256" key="1">
    <source>
        <dbReference type="ARBA" id="ARBA00022723"/>
    </source>
</evidence>
<dbReference type="SUPFAM" id="SSF47473">
    <property type="entry name" value="EF-hand"/>
    <property type="match status" value="1"/>
</dbReference>
<feature type="region of interest" description="Disordered" evidence="4">
    <location>
        <begin position="269"/>
        <end position="288"/>
    </location>
</feature>
<feature type="compositionally biased region" description="Polar residues" evidence="4">
    <location>
        <begin position="725"/>
        <end position="734"/>
    </location>
</feature>
<feature type="compositionally biased region" description="Polar residues" evidence="4">
    <location>
        <begin position="742"/>
        <end position="754"/>
    </location>
</feature>
<dbReference type="InterPro" id="IPR002048">
    <property type="entry name" value="EF_hand_dom"/>
</dbReference>
<feature type="compositionally biased region" description="Basic and acidic residues" evidence="4">
    <location>
        <begin position="694"/>
        <end position="710"/>
    </location>
</feature>
<feature type="domain" description="EF-hand" evidence="5">
    <location>
        <begin position="631"/>
        <end position="666"/>
    </location>
</feature>
<accession>A0A7S2K2F4</accession>
<dbReference type="InterPro" id="IPR018247">
    <property type="entry name" value="EF_Hand_1_Ca_BS"/>
</dbReference>
<feature type="region of interest" description="Disordered" evidence="4">
    <location>
        <begin position="365"/>
        <end position="387"/>
    </location>
</feature>
<feature type="domain" description="EF-hand" evidence="5">
    <location>
        <begin position="588"/>
        <end position="623"/>
    </location>
</feature>
<keyword evidence="2" id="KW-0677">Repeat</keyword>
<feature type="compositionally biased region" description="Polar residues" evidence="4">
    <location>
        <begin position="83"/>
        <end position="102"/>
    </location>
</feature>
<keyword evidence="3" id="KW-0106">Calcium</keyword>
<feature type="compositionally biased region" description="Low complexity" evidence="4">
    <location>
        <begin position="310"/>
        <end position="323"/>
    </location>
</feature>
<feature type="region of interest" description="Disordered" evidence="4">
    <location>
        <begin position="222"/>
        <end position="264"/>
    </location>
</feature>
<organism evidence="6">
    <name type="scientific">Leptocylindrus danicus</name>
    <dbReference type="NCBI Taxonomy" id="163516"/>
    <lineage>
        <taxon>Eukaryota</taxon>
        <taxon>Sar</taxon>
        <taxon>Stramenopiles</taxon>
        <taxon>Ochrophyta</taxon>
        <taxon>Bacillariophyta</taxon>
        <taxon>Coscinodiscophyceae</taxon>
        <taxon>Chaetocerotophycidae</taxon>
        <taxon>Leptocylindrales</taxon>
        <taxon>Leptocylindraceae</taxon>
        <taxon>Leptocylindrus</taxon>
    </lineage>
</organism>
<dbReference type="SMART" id="SM00054">
    <property type="entry name" value="EFh"/>
    <property type="match status" value="3"/>
</dbReference>
<dbReference type="PROSITE" id="PS00018">
    <property type="entry name" value="EF_HAND_1"/>
    <property type="match status" value="3"/>
</dbReference>